<dbReference type="GO" id="GO:0045259">
    <property type="term" value="C:proton-transporting ATP synthase complex"/>
    <property type="evidence" value="ECO:0007669"/>
    <property type="project" value="UniProtKB-KW"/>
</dbReference>
<evidence type="ECO:0000256" key="7">
    <source>
        <dbReference type="ARBA" id="ARBA00022989"/>
    </source>
</evidence>
<evidence type="ECO:0000256" key="4">
    <source>
        <dbReference type="ARBA" id="ARBA00022547"/>
    </source>
</evidence>
<dbReference type="PRINTS" id="PR00123">
    <property type="entry name" value="ATPASEA"/>
</dbReference>
<sequence length="240" mass="26839">MEGTAAPTITLGPVTFDVTMVIVTMVTITIIFLLVFWASRSMTLKPKGKQNVLEYVYELTINFTKGNLGDAESKRYALYFFVLFLFLLVANNLGLMTKLESSEGVNFWTSPTSNMAYDFGLAIMAVVFCHVEGIRRQGLKNYLKAFVTPWAMTPMNILEEVTNVASLALRLYGNIFAGEILVTLLVQMSQKSAFAYPIAFLLNVIWTGFSVFISCLQAYVFVMLVSMYLNKKIQGEGDTL</sequence>
<dbReference type="Proteomes" id="UP000188946">
    <property type="component" value="Unassembled WGS sequence"/>
</dbReference>
<keyword evidence="11" id="KW-1003">Cell membrane</keyword>
<proteinExistence type="inferred from homology"/>
<comment type="function">
    <text evidence="11 12">Key component of the proton channel; it plays a direct role in the translocation of protons across the membrane.</text>
</comment>
<dbReference type="GO" id="GO:0042777">
    <property type="term" value="P:proton motive force-driven plasma membrane ATP synthesis"/>
    <property type="evidence" value="ECO:0007669"/>
    <property type="project" value="TreeGrafter"/>
</dbReference>
<dbReference type="InterPro" id="IPR000568">
    <property type="entry name" value="ATP_synth_F0_asu"/>
</dbReference>
<evidence type="ECO:0000256" key="8">
    <source>
        <dbReference type="ARBA" id="ARBA00023065"/>
    </source>
</evidence>
<evidence type="ECO:0000313" key="13">
    <source>
        <dbReference type="EMBL" id="ONK27474.1"/>
    </source>
</evidence>
<evidence type="ECO:0000256" key="6">
    <source>
        <dbReference type="ARBA" id="ARBA00022781"/>
    </source>
</evidence>
<feature type="transmembrane region" description="Helical" evidence="11">
    <location>
        <begin position="194"/>
        <end position="222"/>
    </location>
</feature>
<keyword evidence="8 11" id="KW-0406">Ion transport</keyword>
<dbReference type="GO" id="GO:0046933">
    <property type="term" value="F:proton-transporting ATP synthase activity, rotational mechanism"/>
    <property type="evidence" value="ECO:0007669"/>
    <property type="project" value="UniProtKB-UniRule"/>
</dbReference>
<keyword evidence="9 11" id="KW-0472">Membrane</keyword>
<evidence type="ECO:0000256" key="2">
    <source>
        <dbReference type="ARBA" id="ARBA00006810"/>
    </source>
</evidence>
<dbReference type="PROSITE" id="PS00449">
    <property type="entry name" value="ATPASE_A"/>
    <property type="match status" value="1"/>
</dbReference>
<reference evidence="15 16" key="1">
    <citation type="submission" date="2016-12" db="EMBL/GenBank/DDBJ databases">
        <authorList>
            <person name="Gulvik C.A."/>
        </authorList>
    </citation>
    <scope>NUCLEOTIDE SEQUENCE [LARGE SCALE GENOMIC DNA]</scope>
    <source>
        <strain evidence="14 16">12-5202</strain>
        <strain evidence="13 15">12-5291</strain>
    </source>
</reference>
<dbReference type="HAMAP" id="MF_01393">
    <property type="entry name" value="ATP_synth_a_bact"/>
    <property type="match status" value="1"/>
</dbReference>
<feature type="transmembrane region" description="Helical" evidence="11">
    <location>
        <begin position="171"/>
        <end position="188"/>
    </location>
</feature>
<evidence type="ECO:0000313" key="16">
    <source>
        <dbReference type="Proteomes" id="UP000188946"/>
    </source>
</evidence>
<evidence type="ECO:0000256" key="11">
    <source>
        <dbReference type="HAMAP-Rule" id="MF_01393"/>
    </source>
</evidence>
<keyword evidence="10 11" id="KW-0066">ATP synthesis</keyword>
<dbReference type="EMBL" id="MSPT01000009">
    <property type="protein sequence ID" value="ONK27474.1"/>
    <property type="molecule type" value="Genomic_DNA"/>
</dbReference>
<keyword evidence="6 11" id="KW-0375">Hydrogen ion transport</keyword>
<name>A0AB36JRI6_9STRE</name>
<feature type="transmembrane region" description="Helical" evidence="11">
    <location>
        <begin position="20"/>
        <end position="39"/>
    </location>
</feature>
<protein>
    <recommendedName>
        <fullName evidence="11 12">ATP synthase subunit a</fullName>
    </recommendedName>
    <alternativeName>
        <fullName evidence="11">ATP synthase F0 sector subunit a</fullName>
    </alternativeName>
    <alternativeName>
        <fullName evidence="11">F-ATPase subunit 6</fullName>
    </alternativeName>
</protein>
<evidence type="ECO:0000256" key="1">
    <source>
        <dbReference type="ARBA" id="ARBA00004141"/>
    </source>
</evidence>
<dbReference type="CDD" id="cd00310">
    <property type="entry name" value="ATP-synt_Fo_a_6"/>
    <property type="match status" value="1"/>
</dbReference>
<dbReference type="InterPro" id="IPR035908">
    <property type="entry name" value="F0_ATP_A_sf"/>
</dbReference>
<evidence type="ECO:0000256" key="3">
    <source>
        <dbReference type="ARBA" id="ARBA00022448"/>
    </source>
</evidence>
<dbReference type="NCBIfam" id="NF004479">
    <property type="entry name" value="PRK05815.1-4"/>
    <property type="match status" value="1"/>
</dbReference>
<dbReference type="AlphaFoldDB" id="A0AB36JRI6"/>
<dbReference type="PANTHER" id="PTHR42823:SF3">
    <property type="entry name" value="ATP SYNTHASE SUBUNIT A, CHLOROPLASTIC"/>
    <property type="match status" value="1"/>
</dbReference>
<keyword evidence="16" id="KW-1185">Reference proteome</keyword>
<evidence type="ECO:0000256" key="9">
    <source>
        <dbReference type="ARBA" id="ARBA00023136"/>
    </source>
</evidence>
<dbReference type="InterPro" id="IPR023011">
    <property type="entry name" value="ATP_synth_F0_asu_AS"/>
</dbReference>
<dbReference type="Proteomes" id="UP000188600">
    <property type="component" value="Unassembled WGS sequence"/>
</dbReference>
<dbReference type="Gene3D" id="1.20.120.220">
    <property type="entry name" value="ATP synthase, F0 complex, subunit A"/>
    <property type="match status" value="1"/>
</dbReference>
<gene>
    <name evidence="11" type="primary">atpB</name>
    <name evidence="14" type="ORF">BVE84_05135</name>
    <name evidence="13" type="ORF">BVE86_04975</name>
</gene>
<keyword evidence="7 11" id="KW-1133">Transmembrane helix</keyword>
<dbReference type="NCBIfam" id="TIGR01131">
    <property type="entry name" value="ATP_synt_6_or_A"/>
    <property type="match status" value="1"/>
</dbReference>
<evidence type="ECO:0000313" key="14">
    <source>
        <dbReference type="EMBL" id="ONK29407.1"/>
    </source>
</evidence>
<comment type="caution">
    <text evidence="13">The sequence shown here is derived from an EMBL/GenBank/DDBJ whole genome shotgun (WGS) entry which is preliminary data.</text>
</comment>
<organism evidence="13 15">
    <name type="scientific">Streptococcus azizii</name>
    <dbReference type="NCBI Taxonomy" id="1579424"/>
    <lineage>
        <taxon>Bacteria</taxon>
        <taxon>Bacillati</taxon>
        <taxon>Bacillota</taxon>
        <taxon>Bacilli</taxon>
        <taxon>Lactobacillales</taxon>
        <taxon>Streptococcaceae</taxon>
        <taxon>Streptococcus</taxon>
    </lineage>
</organism>
<dbReference type="PANTHER" id="PTHR42823">
    <property type="entry name" value="ATP SYNTHASE SUBUNIT A, CHLOROPLASTIC"/>
    <property type="match status" value="1"/>
</dbReference>
<dbReference type="EMBL" id="MSPR01000008">
    <property type="protein sequence ID" value="ONK29407.1"/>
    <property type="molecule type" value="Genomic_DNA"/>
</dbReference>
<evidence type="ECO:0000256" key="5">
    <source>
        <dbReference type="ARBA" id="ARBA00022692"/>
    </source>
</evidence>
<dbReference type="InterPro" id="IPR045082">
    <property type="entry name" value="ATP_syn_F0_a_bact/chloroplast"/>
</dbReference>
<evidence type="ECO:0000313" key="15">
    <source>
        <dbReference type="Proteomes" id="UP000188600"/>
    </source>
</evidence>
<keyword evidence="4 11" id="KW-0138">CF(0)</keyword>
<comment type="similarity">
    <text evidence="2 11 12">Belongs to the ATPase A chain family.</text>
</comment>
<dbReference type="RefSeq" id="WP_076995994.1">
    <property type="nucleotide sequence ID" value="NZ_MSPR01000008.1"/>
</dbReference>
<evidence type="ECO:0000256" key="12">
    <source>
        <dbReference type="RuleBase" id="RU000483"/>
    </source>
</evidence>
<accession>A0AB36JRI6</accession>
<feature type="transmembrane region" description="Helical" evidence="11">
    <location>
        <begin position="76"/>
        <end position="95"/>
    </location>
</feature>
<dbReference type="SUPFAM" id="SSF81336">
    <property type="entry name" value="F1F0 ATP synthase subunit A"/>
    <property type="match status" value="1"/>
</dbReference>
<dbReference type="Pfam" id="PF00119">
    <property type="entry name" value="ATP-synt_A"/>
    <property type="match status" value="1"/>
</dbReference>
<comment type="subcellular location">
    <subcellularLocation>
        <location evidence="11 12">Cell membrane</location>
        <topology evidence="11 12">Multi-pass membrane protein</topology>
    </subcellularLocation>
    <subcellularLocation>
        <location evidence="1">Membrane</location>
        <topology evidence="1">Multi-pass membrane protein</topology>
    </subcellularLocation>
</comment>
<feature type="transmembrane region" description="Helical" evidence="11">
    <location>
        <begin position="115"/>
        <end position="134"/>
    </location>
</feature>
<dbReference type="GO" id="GO:0005886">
    <property type="term" value="C:plasma membrane"/>
    <property type="evidence" value="ECO:0007669"/>
    <property type="project" value="UniProtKB-SubCell"/>
</dbReference>
<keyword evidence="3 11" id="KW-0813">Transport</keyword>
<keyword evidence="5 11" id="KW-0812">Transmembrane</keyword>
<evidence type="ECO:0000256" key="10">
    <source>
        <dbReference type="ARBA" id="ARBA00023310"/>
    </source>
</evidence>